<sequence length="76" mass="7981">MVRDRILFKVVVVRMSVAVSRLNGAPQIFEAALLYNSGDQSVVTFAFSVSVLESLGASSTSPRPAAPGAAPLPAYE</sequence>
<evidence type="ECO:0000313" key="3">
    <source>
        <dbReference type="Proteomes" id="UP000653454"/>
    </source>
</evidence>
<feature type="region of interest" description="Disordered" evidence="1">
    <location>
        <begin position="55"/>
        <end position="76"/>
    </location>
</feature>
<organism evidence="2 3">
    <name type="scientific">Plutella xylostella</name>
    <name type="common">Diamondback moth</name>
    <name type="synonym">Plutella maculipennis</name>
    <dbReference type="NCBI Taxonomy" id="51655"/>
    <lineage>
        <taxon>Eukaryota</taxon>
        <taxon>Metazoa</taxon>
        <taxon>Ecdysozoa</taxon>
        <taxon>Arthropoda</taxon>
        <taxon>Hexapoda</taxon>
        <taxon>Insecta</taxon>
        <taxon>Pterygota</taxon>
        <taxon>Neoptera</taxon>
        <taxon>Endopterygota</taxon>
        <taxon>Lepidoptera</taxon>
        <taxon>Glossata</taxon>
        <taxon>Ditrysia</taxon>
        <taxon>Yponomeutoidea</taxon>
        <taxon>Plutellidae</taxon>
        <taxon>Plutella</taxon>
    </lineage>
</organism>
<keyword evidence="3" id="KW-1185">Reference proteome</keyword>
<proteinExistence type="predicted"/>
<dbReference type="Proteomes" id="UP000653454">
    <property type="component" value="Unassembled WGS sequence"/>
</dbReference>
<name>A0A8S4ENJ8_PLUXY</name>
<evidence type="ECO:0000313" key="2">
    <source>
        <dbReference type="EMBL" id="CAG9117707.1"/>
    </source>
</evidence>
<reference evidence="2" key="1">
    <citation type="submission" date="2020-11" db="EMBL/GenBank/DDBJ databases">
        <authorList>
            <person name="Whiteford S."/>
        </authorList>
    </citation>
    <scope>NUCLEOTIDE SEQUENCE</scope>
</reference>
<feature type="compositionally biased region" description="Low complexity" evidence="1">
    <location>
        <begin position="57"/>
        <end position="76"/>
    </location>
</feature>
<evidence type="ECO:0000256" key="1">
    <source>
        <dbReference type="SAM" id="MobiDB-lite"/>
    </source>
</evidence>
<protein>
    <submittedName>
        <fullName evidence="2">(diamondback moth) hypothetical protein</fullName>
    </submittedName>
</protein>
<accession>A0A8S4ENJ8</accession>
<dbReference type="AlphaFoldDB" id="A0A8S4ENJ8"/>
<comment type="caution">
    <text evidence="2">The sequence shown here is derived from an EMBL/GenBank/DDBJ whole genome shotgun (WGS) entry which is preliminary data.</text>
</comment>
<gene>
    <name evidence="2" type="ORF">PLXY2_LOCUS6347</name>
</gene>
<dbReference type="EMBL" id="CAJHNJ030000020">
    <property type="protein sequence ID" value="CAG9117707.1"/>
    <property type="molecule type" value="Genomic_DNA"/>
</dbReference>